<protein>
    <recommendedName>
        <fullName evidence="4">Exocyst complex protein EXO70</fullName>
    </recommendedName>
</protein>
<keyword evidence="7" id="KW-1185">Reference proteome</keyword>
<comment type="function">
    <text evidence="4">Involved in the secretory pathway as part of the exocyst complex which tethers secretory vesicles to the sites of exocytosis. Also plays a role in the assembly of the exocyst.</text>
</comment>
<dbReference type="PANTHER" id="PTHR12542">
    <property type="entry name" value="EXOCYST COMPLEX PROTEIN EXO70"/>
    <property type="match status" value="1"/>
</dbReference>
<dbReference type="InterPro" id="IPR046364">
    <property type="entry name" value="Exo70_C"/>
</dbReference>
<dbReference type="InterPro" id="IPR004140">
    <property type="entry name" value="Exo70"/>
</dbReference>
<dbReference type="Pfam" id="PF20669">
    <property type="entry name" value="Exo70_N"/>
    <property type="match status" value="1"/>
</dbReference>
<accession>A0A292PKI6</accession>
<proteinExistence type="inferred from homology"/>
<feature type="domain" description="Exocyst complex subunit Exo70 C-terminal" evidence="5">
    <location>
        <begin position="254"/>
        <end position="618"/>
    </location>
</feature>
<comment type="similarity">
    <text evidence="1 4">Belongs to the EXO70 family.</text>
</comment>
<gene>
    <name evidence="6" type="ORF">GSTUAT00007754001</name>
</gene>
<dbReference type="AlphaFoldDB" id="A0A292PKI6"/>
<evidence type="ECO:0000256" key="4">
    <source>
        <dbReference type="RuleBase" id="RU365026"/>
    </source>
</evidence>
<keyword evidence="4" id="KW-0653">Protein transport</keyword>
<dbReference type="GO" id="GO:0015031">
    <property type="term" value="P:protein transport"/>
    <property type="evidence" value="ECO:0007669"/>
    <property type="project" value="UniProtKB-KW"/>
</dbReference>
<keyword evidence="3 4" id="KW-0268">Exocytosis</keyword>
<dbReference type="GO" id="GO:0005546">
    <property type="term" value="F:phosphatidylinositol-4,5-bisphosphate binding"/>
    <property type="evidence" value="ECO:0007669"/>
    <property type="project" value="InterPro"/>
</dbReference>
<dbReference type="PANTHER" id="PTHR12542:SF41">
    <property type="entry name" value="EXOCYST COMPLEX COMPONENT 7"/>
    <property type="match status" value="1"/>
</dbReference>
<dbReference type="SUPFAM" id="SSF74788">
    <property type="entry name" value="Cullin repeat-like"/>
    <property type="match status" value="1"/>
</dbReference>
<comment type="subcellular location">
    <subcellularLocation>
        <location evidence="4">Bud</location>
    </subcellularLocation>
    <subcellularLocation>
        <location evidence="4">Bud neck</location>
    </subcellularLocation>
</comment>
<dbReference type="GO" id="GO:0005935">
    <property type="term" value="C:cellular bud neck"/>
    <property type="evidence" value="ECO:0007669"/>
    <property type="project" value="UniProtKB-SubCell"/>
</dbReference>
<evidence type="ECO:0000256" key="1">
    <source>
        <dbReference type="ARBA" id="ARBA00006756"/>
    </source>
</evidence>
<evidence type="ECO:0000313" key="6">
    <source>
        <dbReference type="EMBL" id="CUS08172.1"/>
    </source>
</evidence>
<dbReference type="EMBL" id="LN891145">
    <property type="protein sequence ID" value="CUS08172.1"/>
    <property type="molecule type" value="Genomic_DNA"/>
</dbReference>
<dbReference type="InterPro" id="IPR016159">
    <property type="entry name" value="Cullin_repeat-like_dom_sf"/>
</dbReference>
<keyword evidence="2 4" id="KW-0813">Transport</keyword>
<evidence type="ECO:0000259" key="5">
    <source>
        <dbReference type="Pfam" id="PF03081"/>
    </source>
</evidence>
<dbReference type="Gene3D" id="1.20.1280.170">
    <property type="entry name" value="Exocyst complex component Exo70"/>
    <property type="match status" value="1"/>
</dbReference>
<evidence type="ECO:0000313" key="7">
    <source>
        <dbReference type="Proteomes" id="UP001412239"/>
    </source>
</evidence>
<sequence>MNGLRMDELSAEVEVLESKLSKTADLTTKIALSLKKLSASAQNVEQAVKPIYNKTQSLTVLSGSKGIGSPPEMLPTRFLPVFLWRLRSDKCILAELVLTAPPHRPSKTGLTEYLASLKRINEALSCLKKSNLRSSQKAVTQMTGLLKVGSLQLEDLFRQALAEDSKSVEPLHFITKAFEELPFPTFQPHKINMLAVLNDFLSSTLAASAGIQSNAPQVYAEVRGPYITNSLASLALAIVNTTRRTPAAPYDKGSNGISVYTNALEAIFEAEYENICHLFPTAEWSQVYIATTALPMGVFKKTLVDLNVFVKQNMTTDCFLAFDVIENVQPASIRLKTKTGEQKEFSEALKPLRTTAQSSFSYFLEDIKKTGQGLIALPLDNTVVDMTVNVMSRLRRMADYPNAISSLLVSLGEGNWNRPYTAPAVIPPSFDVGADGSLLLSNFCLDAIDQLIHELEQKARAIIKKNSPVAVFMVNNVHFIESNIRTSDLRKIMSNQAQAKVEKWRKDAVKMYMEQWRECAAFLMDVTYTKQQAGGKLNLNSKEKEGVKEKFKNFNTVFEELNQKHKSYTFPDKEVRAMLSKEIGFIGPLYGRFYDKYKDLMRDKYVKYDRHQLDTMLAQL</sequence>
<organism evidence="6 7">
    <name type="scientific">Tuber aestivum</name>
    <name type="common">summer truffle</name>
    <dbReference type="NCBI Taxonomy" id="59557"/>
    <lineage>
        <taxon>Eukaryota</taxon>
        <taxon>Fungi</taxon>
        <taxon>Dikarya</taxon>
        <taxon>Ascomycota</taxon>
        <taxon>Pezizomycotina</taxon>
        <taxon>Pezizomycetes</taxon>
        <taxon>Pezizales</taxon>
        <taxon>Tuberaceae</taxon>
        <taxon>Tuber</taxon>
    </lineage>
</organism>
<name>A0A292PKI6_9PEZI</name>
<dbReference type="GO" id="GO:0000145">
    <property type="term" value="C:exocyst"/>
    <property type="evidence" value="ECO:0007669"/>
    <property type="project" value="InterPro"/>
</dbReference>
<evidence type="ECO:0000256" key="2">
    <source>
        <dbReference type="ARBA" id="ARBA00022448"/>
    </source>
</evidence>
<reference evidence="6" key="1">
    <citation type="submission" date="2015-10" db="EMBL/GenBank/DDBJ databases">
        <authorList>
            <person name="Regsiter A."/>
            <person name="william w."/>
        </authorList>
    </citation>
    <scope>NUCLEOTIDE SEQUENCE</scope>
    <source>
        <strain evidence="6">Montdore</strain>
    </source>
</reference>
<dbReference type="Proteomes" id="UP001412239">
    <property type="component" value="Unassembled WGS sequence"/>
</dbReference>
<dbReference type="GO" id="GO:0006887">
    <property type="term" value="P:exocytosis"/>
    <property type="evidence" value="ECO:0007669"/>
    <property type="project" value="UniProtKB-KW"/>
</dbReference>
<dbReference type="Pfam" id="PF03081">
    <property type="entry name" value="Exo70_C"/>
    <property type="match status" value="1"/>
</dbReference>
<evidence type="ECO:0000256" key="3">
    <source>
        <dbReference type="ARBA" id="ARBA00022483"/>
    </source>
</evidence>